<evidence type="ECO:0000313" key="2">
    <source>
        <dbReference type="Proteomes" id="UP001311915"/>
    </source>
</evidence>
<dbReference type="PANTHER" id="PTHR33067">
    <property type="entry name" value="RNA-DIRECTED DNA POLYMERASE-RELATED"/>
    <property type="match status" value="1"/>
</dbReference>
<name>A0AAV9M713_9SOLN</name>
<dbReference type="EMBL" id="JAWPEI010000002">
    <property type="protein sequence ID" value="KAK4733841.1"/>
    <property type="molecule type" value="Genomic_DNA"/>
</dbReference>
<dbReference type="PANTHER" id="PTHR33067:SF9">
    <property type="entry name" value="RNA-DIRECTED DNA POLYMERASE"/>
    <property type="match status" value="1"/>
</dbReference>
<dbReference type="InterPro" id="IPR021109">
    <property type="entry name" value="Peptidase_aspartic_dom_sf"/>
</dbReference>
<accession>A0AAV9M713</accession>
<keyword evidence="2" id="KW-1185">Reference proteome</keyword>
<dbReference type="Proteomes" id="UP001311915">
    <property type="component" value="Unassembled WGS sequence"/>
</dbReference>
<dbReference type="AlphaFoldDB" id="A0AAV9M713"/>
<dbReference type="Gene3D" id="2.40.70.10">
    <property type="entry name" value="Acid Proteases"/>
    <property type="match status" value="1"/>
</dbReference>
<sequence length="170" mass="19452">MSLMMADRSMKRPVGIFCDVIVKVYNFTFSVDFVILDCKEDFEVPIILGRPFLATGRALVDVESGELKFRLNKEEVNFNICRSMKQPQDMNVVYFRNDYVETVNALQGMGSHSYAPNKLDIDLKNRPTPPTKPSIEEPPVLELKQLPNHLRYAFLGTNNTFSSHFGRISE</sequence>
<evidence type="ECO:0000313" key="1">
    <source>
        <dbReference type="EMBL" id="KAK4733841.1"/>
    </source>
</evidence>
<reference evidence="1 2" key="1">
    <citation type="submission" date="2023-10" db="EMBL/GenBank/DDBJ databases">
        <title>Genome-Wide Identification Analysis in wild type Solanum Pinnatisectum Reveals Some Genes Defensing Phytophthora Infestans.</title>
        <authorList>
            <person name="Sun C."/>
        </authorList>
    </citation>
    <scope>NUCLEOTIDE SEQUENCE [LARGE SCALE GENOMIC DNA]</scope>
    <source>
        <strain evidence="1">LQN</strain>
        <tissue evidence="1">Leaf</tissue>
    </source>
</reference>
<comment type="caution">
    <text evidence="1">The sequence shown here is derived from an EMBL/GenBank/DDBJ whole genome shotgun (WGS) entry which is preliminary data.</text>
</comment>
<dbReference type="CDD" id="cd00303">
    <property type="entry name" value="retropepsin_like"/>
    <property type="match status" value="1"/>
</dbReference>
<protein>
    <submittedName>
        <fullName evidence="1">Uncharacterized protein</fullName>
    </submittedName>
</protein>
<organism evidence="1 2">
    <name type="scientific">Solanum pinnatisectum</name>
    <name type="common">tansyleaf nightshade</name>
    <dbReference type="NCBI Taxonomy" id="50273"/>
    <lineage>
        <taxon>Eukaryota</taxon>
        <taxon>Viridiplantae</taxon>
        <taxon>Streptophyta</taxon>
        <taxon>Embryophyta</taxon>
        <taxon>Tracheophyta</taxon>
        <taxon>Spermatophyta</taxon>
        <taxon>Magnoliopsida</taxon>
        <taxon>eudicotyledons</taxon>
        <taxon>Gunneridae</taxon>
        <taxon>Pentapetalae</taxon>
        <taxon>asterids</taxon>
        <taxon>lamiids</taxon>
        <taxon>Solanales</taxon>
        <taxon>Solanaceae</taxon>
        <taxon>Solanoideae</taxon>
        <taxon>Solaneae</taxon>
        <taxon>Solanum</taxon>
    </lineage>
</organism>
<proteinExistence type="predicted"/>
<gene>
    <name evidence="1" type="ORF">R3W88_008102</name>
</gene>